<dbReference type="SUPFAM" id="SSF51120">
    <property type="entry name" value="beta-Roll"/>
    <property type="match status" value="1"/>
</dbReference>
<sequence length="491" mass="51383">MNRQVKQNGFSVVELAIVLGIIGIVFVGAISGLGEHRSTAKQLESQKNQANIKDQLIKFAVINKYLPCPDTDGDGAENRVLATVAGASVNVCSADNGTVPYVDIGMKRADAQDAYGNFIRYAINRDADDAVSGVICNNTSSASFFCNSTPGTAIFNMTLTPPVSGDRGVGNYYICNENTNTCSGTPAPNNLVSDSAVVVLVAYNEDGASTLAACGSATGANAENCDIDDYYHQQQLTSASGSFFDDTILSISGYEIKSEILSPVIVWSNATATTPLTPTYQGYDLNAGSYTPLDDPANPDVIYVDHNVTTALDLGQGDDYLMIGGNLSSELEYNNETGVITNDGSNAALDTGEGNDTVYISNSANSDITLGDGDDIFVIGADLTKALSADDGNDQVWVRGDVVAGSNLNLGAGDDVLWVGDSANPSSGNIKQFITGGDGVDILVLENFASAADFWTASPPQFFNVAGFEYIIFADDGSGTRSHCEVGVSCP</sequence>
<dbReference type="Proteomes" id="UP001222275">
    <property type="component" value="Chromosome"/>
</dbReference>
<gene>
    <name evidence="2" type="ORF">NR989_09590</name>
</gene>
<protein>
    <submittedName>
        <fullName evidence="2">Type II secretion system GspH family protein</fullName>
    </submittedName>
</protein>
<dbReference type="SUPFAM" id="SSF54523">
    <property type="entry name" value="Pili subunits"/>
    <property type="match status" value="1"/>
</dbReference>
<proteinExistence type="predicted"/>
<keyword evidence="1" id="KW-0472">Membrane</keyword>
<keyword evidence="1" id="KW-0812">Transmembrane</keyword>
<keyword evidence="1" id="KW-1133">Transmembrane helix</keyword>
<dbReference type="RefSeq" id="WP_275594517.1">
    <property type="nucleotide sequence ID" value="NZ_CP102381.1"/>
</dbReference>
<accession>A0ABY8C8G8</accession>
<dbReference type="InterPro" id="IPR011049">
    <property type="entry name" value="Serralysin-like_metalloprot_C"/>
</dbReference>
<dbReference type="Gene3D" id="2.160.20.160">
    <property type="match status" value="1"/>
</dbReference>
<reference evidence="2 3" key="1">
    <citation type="submission" date="2022-06" db="EMBL/GenBank/DDBJ databases">
        <title>Thiomicrohabdus sp. nov, an obligately chemolithoautotrophic, sulfur-oxidizing bacterium isolated from beach of Guanyin Mountain. Amoy.</title>
        <authorList>
            <person name="Zhu H."/>
        </authorList>
    </citation>
    <scope>NUCLEOTIDE SEQUENCE [LARGE SCALE GENOMIC DNA]</scope>
    <source>
        <strain evidence="2 3">XGS-01</strain>
    </source>
</reference>
<feature type="transmembrane region" description="Helical" evidence="1">
    <location>
        <begin position="12"/>
        <end position="33"/>
    </location>
</feature>
<dbReference type="InterPro" id="IPR045584">
    <property type="entry name" value="Pilin-like"/>
</dbReference>
<organism evidence="2 3">
    <name type="scientific">Thiomicrorhabdus lithotrophica</name>
    <dbReference type="NCBI Taxonomy" id="2949997"/>
    <lineage>
        <taxon>Bacteria</taxon>
        <taxon>Pseudomonadati</taxon>
        <taxon>Pseudomonadota</taxon>
        <taxon>Gammaproteobacteria</taxon>
        <taxon>Thiotrichales</taxon>
        <taxon>Piscirickettsiaceae</taxon>
        <taxon>Thiomicrorhabdus</taxon>
    </lineage>
</organism>
<evidence type="ECO:0000313" key="2">
    <source>
        <dbReference type="EMBL" id="WEJ62259.1"/>
    </source>
</evidence>
<keyword evidence="3" id="KW-1185">Reference proteome</keyword>
<name>A0ABY8C8G8_9GAMM</name>
<dbReference type="EMBL" id="CP102381">
    <property type="protein sequence ID" value="WEJ62259.1"/>
    <property type="molecule type" value="Genomic_DNA"/>
</dbReference>
<evidence type="ECO:0000313" key="3">
    <source>
        <dbReference type="Proteomes" id="UP001222275"/>
    </source>
</evidence>
<evidence type="ECO:0000256" key="1">
    <source>
        <dbReference type="SAM" id="Phobius"/>
    </source>
</evidence>